<sequence length="318" mass="33861">MDFSLARRIGAVAFVLALGACAQIESKMADVGLATTASPFAEVDMKLKIAGANLDDDVKTRDRLNGMLNRLGAPGASTPKGRINALLRNPNKQLKGAGGIQARTAAAAAAVALNAQGRFQGGFTSYSVKGQIQSAVGNESGFHFVPGEPMHIWVQMITTASRTTGPDPVSFGRAEMFRVAVPAGAMHIEQKTGPDNNVFPIFGAVAFPINAQMADVFNYKLWAMGTDVRITDYWIDRNYNSASGPNYTEKYTASNAPAELQSIFEADPDACFDMMFELNPGLDVSDGGALNNGNLPSTAEPPYYCLGRCANPPIVNTR</sequence>
<reference evidence="2" key="1">
    <citation type="submission" date="2020-12" db="EMBL/GenBank/DDBJ databases">
        <title>Bacterial taxonomy.</title>
        <authorList>
            <person name="Pan X."/>
        </authorList>
    </citation>
    <scope>NUCLEOTIDE SEQUENCE</scope>
    <source>
        <strain evidence="2">M0105</strain>
    </source>
</reference>
<dbReference type="AlphaFoldDB" id="A0A8J7SCY8"/>
<gene>
    <name evidence="2" type="ORF">H0I76_04920</name>
</gene>
<dbReference type="PROSITE" id="PS51257">
    <property type="entry name" value="PROKAR_LIPOPROTEIN"/>
    <property type="match status" value="1"/>
</dbReference>
<dbReference type="EMBL" id="JAEHHL010000001">
    <property type="protein sequence ID" value="MBK0398521.1"/>
    <property type="molecule type" value="Genomic_DNA"/>
</dbReference>
<keyword evidence="3" id="KW-1185">Reference proteome</keyword>
<dbReference type="Proteomes" id="UP000655420">
    <property type="component" value="Unassembled WGS sequence"/>
</dbReference>
<feature type="signal peptide" evidence="1">
    <location>
        <begin position="1"/>
        <end position="22"/>
    </location>
</feature>
<feature type="chain" id="PRO_5035157333" evidence="1">
    <location>
        <begin position="23"/>
        <end position="318"/>
    </location>
</feature>
<name>A0A8J7SCY8_9RHOB</name>
<keyword evidence="1" id="KW-0732">Signal</keyword>
<evidence type="ECO:0000313" key="3">
    <source>
        <dbReference type="Proteomes" id="UP000655420"/>
    </source>
</evidence>
<accession>A0A8J7SCY8</accession>
<proteinExistence type="predicted"/>
<comment type="caution">
    <text evidence="2">The sequence shown here is derived from an EMBL/GenBank/DDBJ whole genome shotgun (WGS) entry which is preliminary data.</text>
</comment>
<protein>
    <submittedName>
        <fullName evidence="2">Uncharacterized protein</fullName>
    </submittedName>
</protein>
<dbReference type="RefSeq" id="WP_200607687.1">
    <property type="nucleotide sequence ID" value="NZ_JAEHHL010000001.1"/>
</dbReference>
<evidence type="ECO:0000256" key="1">
    <source>
        <dbReference type="SAM" id="SignalP"/>
    </source>
</evidence>
<evidence type="ECO:0000313" key="2">
    <source>
        <dbReference type="EMBL" id="MBK0398521.1"/>
    </source>
</evidence>
<organism evidence="2 3">
    <name type="scientific">Thermohalobaculum xanthum</name>
    <dbReference type="NCBI Taxonomy" id="2753746"/>
    <lineage>
        <taxon>Bacteria</taxon>
        <taxon>Pseudomonadati</taxon>
        <taxon>Pseudomonadota</taxon>
        <taxon>Alphaproteobacteria</taxon>
        <taxon>Rhodobacterales</taxon>
        <taxon>Paracoccaceae</taxon>
        <taxon>Thermohalobaculum</taxon>
    </lineage>
</organism>